<dbReference type="EMBL" id="BQKI01000090">
    <property type="protein sequence ID" value="GJN36741.1"/>
    <property type="molecule type" value="Genomic_DNA"/>
</dbReference>
<name>A0AAV5FPR7_ELECO</name>
<dbReference type="Proteomes" id="UP001054889">
    <property type="component" value="Unassembled WGS sequence"/>
</dbReference>
<reference evidence="1" key="1">
    <citation type="journal article" date="2018" name="DNA Res.">
        <title>Multiple hybrid de novo genome assembly of finger millet, an orphan allotetraploid crop.</title>
        <authorList>
            <person name="Hatakeyama M."/>
            <person name="Aluri S."/>
            <person name="Balachadran M.T."/>
            <person name="Sivarajan S.R."/>
            <person name="Patrignani A."/>
            <person name="Gruter S."/>
            <person name="Poveda L."/>
            <person name="Shimizu-Inatsugi R."/>
            <person name="Baeten J."/>
            <person name="Francoijs K.J."/>
            <person name="Nataraja K.N."/>
            <person name="Reddy Y.A.N."/>
            <person name="Phadnis S."/>
            <person name="Ravikumar R.L."/>
            <person name="Schlapbach R."/>
            <person name="Sreeman S.M."/>
            <person name="Shimizu K.K."/>
        </authorList>
    </citation>
    <scope>NUCLEOTIDE SEQUENCE</scope>
</reference>
<dbReference type="AlphaFoldDB" id="A0AAV5FPR7"/>
<protein>
    <submittedName>
        <fullName evidence="1">Uncharacterized protein</fullName>
    </submittedName>
</protein>
<evidence type="ECO:0000313" key="2">
    <source>
        <dbReference type="Proteomes" id="UP001054889"/>
    </source>
</evidence>
<accession>A0AAV5FPR7</accession>
<comment type="caution">
    <text evidence="1">The sequence shown here is derived from an EMBL/GenBank/DDBJ whole genome shotgun (WGS) entry which is preliminary data.</text>
</comment>
<dbReference type="InterPro" id="IPR007658">
    <property type="entry name" value="DUF594"/>
</dbReference>
<organism evidence="1 2">
    <name type="scientific">Eleusine coracana subsp. coracana</name>
    <dbReference type="NCBI Taxonomy" id="191504"/>
    <lineage>
        <taxon>Eukaryota</taxon>
        <taxon>Viridiplantae</taxon>
        <taxon>Streptophyta</taxon>
        <taxon>Embryophyta</taxon>
        <taxon>Tracheophyta</taxon>
        <taxon>Spermatophyta</taxon>
        <taxon>Magnoliopsida</taxon>
        <taxon>Liliopsida</taxon>
        <taxon>Poales</taxon>
        <taxon>Poaceae</taxon>
        <taxon>PACMAD clade</taxon>
        <taxon>Chloridoideae</taxon>
        <taxon>Cynodonteae</taxon>
        <taxon>Eleusininae</taxon>
        <taxon>Eleusine</taxon>
    </lineage>
</organism>
<gene>
    <name evidence="1" type="primary">gb25634</name>
    <name evidence="1" type="ORF">PR202_gb25634</name>
</gene>
<dbReference type="Pfam" id="PF04578">
    <property type="entry name" value="DUF594"/>
    <property type="match status" value="1"/>
</dbReference>
<proteinExistence type="predicted"/>
<keyword evidence="2" id="KW-1185">Reference proteome</keyword>
<sequence length="154" mass="17806">MHLLTELYLTEYSCSRVVADIAADSFVLVDDCRKLSRYMMYLLVSFPSLLPLESSAVATLVSWQQDWDGNLREELQRILSSLRLVQRTLEEIKEVWIRLIIYTESRSTRPEMHAAQLARGGELLSFIWLHLGHFGRGSNMLDIARLNPFTLYAL</sequence>
<evidence type="ECO:0000313" key="1">
    <source>
        <dbReference type="EMBL" id="GJN36741.1"/>
    </source>
</evidence>
<reference evidence="1" key="2">
    <citation type="submission" date="2021-12" db="EMBL/GenBank/DDBJ databases">
        <title>Resequencing data analysis of finger millet.</title>
        <authorList>
            <person name="Hatakeyama M."/>
            <person name="Aluri S."/>
            <person name="Balachadran M.T."/>
            <person name="Sivarajan S.R."/>
            <person name="Poveda L."/>
            <person name="Shimizu-Inatsugi R."/>
            <person name="Schlapbach R."/>
            <person name="Sreeman S.M."/>
            <person name="Shimizu K.K."/>
        </authorList>
    </citation>
    <scope>NUCLEOTIDE SEQUENCE</scope>
</reference>
<dbReference type="PANTHER" id="PTHR31325">
    <property type="entry name" value="OS01G0798800 PROTEIN-RELATED"/>
    <property type="match status" value="1"/>
</dbReference>